<dbReference type="NCBIfam" id="TIGR01879">
    <property type="entry name" value="hydantase"/>
    <property type="match status" value="1"/>
</dbReference>
<evidence type="ECO:0000256" key="7">
    <source>
        <dbReference type="PIRSR" id="PIRSR001235-1"/>
    </source>
</evidence>
<sequence>MLPNLTPDVALAERLFDELRAATHDGVGITRTAYGDGERKAHAIVRAAAEAVGLETRADRVGNLLMTLPGSDRAAKRVLLGSHLDSVQSGGNYDGAAGVLAGLAAVAGMKRAGFVPGRDVTVVAVRAEEAGSWFPISYPGSRGALGLLTAGELAVKRQDSGRTLAEHMREEGFDPGFVEAGGRTFSAADTVAFLELHIEQGPVLDVEGIPVGIITGIPGSRRLRAARVVGEYNHSGATPRKYRRDAAIALAELAHRVDERWVQLEAQGHALVCTFCVLGTTAEAGFTKIAGEAEFQLDVRSVNPHSVDALMETLYDIVPEIEARRGVRFELGKETSSRAAPMDAGIQAGLKRAAEQLGIRHKGMASGGGHDAAAFVQAGIPAGMIFVRNQNGSHNPNEAMRMDDFAAACAVVTRWAAEAAQ</sequence>
<dbReference type="Proteomes" id="UP000245765">
    <property type="component" value="Unassembled WGS sequence"/>
</dbReference>
<dbReference type="PANTHER" id="PTHR32494">
    <property type="entry name" value="ALLANTOATE DEIMINASE-RELATED"/>
    <property type="match status" value="1"/>
</dbReference>
<dbReference type="SUPFAM" id="SSF55031">
    <property type="entry name" value="Bacterial exopeptidase dimerisation domain"/>
    <property type="match status" value="1"/>
</dbReference>
<dbReference type="InterPro" id="IPR010158">
    <property type="entry name" value="Amidase_Cbmase"/>
</dbReference>
<comment type="caution">
    <text evidence="8">The sequence shown here is derived from an EMBL/GenBank/DDBJ whole genome shotgun (WGS) entry which is preliminary data.</text>
</comment>
<proteinExistence type="inferred from homology"/>
<dbReference type="InterPro" id="IPR036264">
    <property type="entry name" value="Bact_exopeptidase_dim_dom"/>
</dbReference>
<keyword evidence="9" id="KW-1185">Reference proteome</keyword>
<dbReference type="PANTHER" id="PTHR32494:SF19">
    <property type="entry name" value="ALLANTOATE DEIMINASE-RELATED"/>
    <property type="match status" value="1"/>
</dbReference>
<evidence type="ECO:0000313" key="8">
    <source>
        <dbReference type="EMBL" id="PWS37385.1"/>
    </source>
</evidence>
<dbReference type="PIRSF" id="PIRSF001235">
    <property type="entry name" value="Amidase_carbamoylase"/>
    <property type="match status" value="1"/>
</dbReference>
<name>A0A317FF29_9PROT</name>
<evidence type="ECO:0000256" key="3">
    <source>
        <dbReference type="ARBA" id="ARBA00011738"/>
    </source>
</evidence>
<comment type="similarity">
    <text evidence="2">Belongs to the peptidase M20 family.</text>
</comment>
<dbReference type="GO" id="GO:0016813">
    <property type="term" value="F:hydrolase activity, acting on carbon-nitrogen (but not peptide) bonds, in linear amidines"/>
    <property type="evidence" value="ECO:0007669"/>
    <property type="project" value="InterPro"/>
</dbReference>
<dbReference type="Gene3D" id="3.40.630.10">
    <property type="entry name" value="Zn peptidases"/>
    <property type="match status" value="1"/>
</dbReference>
<dbReference type="AlphaFoldDB" id="A0A317FF29"/>
<dbReference type="Pfam" id="PF01546">
    <property type="entry name" value="Peptidase_M20"/>
    <property type="match status" value="1"/>
</dbReference>
<keyword evidence="6" id="KW-0464">Manganese</keyword>
<dbReference type="OrthoDB" id="9808195at2"/>
<evidence type="ECO:0000256" key="1">
    <source>
        <dbReference type="ARBA" id="ARBA00001936"/>
    </source>
</evidence>
<organism evidence="8 9">
    <name type="scientific">Falsiroseomonas bella</name>
    <dbReference type="NCBI Taxonomy" id="2184016"/>
    <lineage>
        <taxon>Bacteria</taxon>
        <taxon>Pseudomonadati</taxon>
        <taxon>Pseudomonadota</taxon>
        <taxon>Alphaproteobacteria</taxon>
        <taxon>Acetobacterales</taxon>
        <taxon>Roseomonadaceae</taxon>
        <taxon>Falsiroseomonas</taxon>
    </lineage>
</organism>
<dbReference type="RefSeq" id="WP_109870493.1">
    <property type="nucleotide sequence ID" value="NZ_QGNA01000002.1"/>
</dbReference>
<feature type="binding site" evidence="7">
    <location>
        <position position="197"/>
    </location>
    <ligand>
        <name>Zn(2+)</name>
        <dbReference type="ChEBI" id="CHEBI:29105"/>
        <label>1</label>
    </ligand>
</feature>
<keyword evidence="5 8" id="KW-0378">Hydrolase</keyword>
<comment type="cofactor">
    <cofactor evidence="7">
        <name>Zn(2+)</name>
        <dbReference type="ChEBI" id="CHEBI:29105"/>
    </cofactor>
    <text evidence="7">Binds 2 Zn(2+) ions per subunit.</text>
</comment>
<accession>A0A317FF29</accession>
<dbReference type="Gene3D" id="3.30.70.360">
    <property type="match status" value="1"/>
</dbReference>
<evidence type="ECO:0000256" key="5">
    <source>
        <dbReference type="ARBA" id="ARBA00022801"/>
    </source>
</evidence>
<comment type="cofactor">
    <cofactor evidence="1">
        <name>Mn(2+)</name>
        <dbReference type="ChEBI" id="CHEBI:29035"/>
    </cofactor>
</comment>
<comment type="subunit">
    <text evidence="3">Homodimer.</text>
</comment>
<feature type="binding site" evidence="7">
    <location>
        <position position="394"/>
    </location>
    <ligand>
        <name>Zn(2+)</name>
        <dbReference type="ChEBI" id="CHEBI:29105"/>
        <label>2</label>
    </ligand>
</feature>
<gene>
    <name evidence="8" type="ORF">DFH01_11120</name>
</gene>
<protein>
    <submittedName>
        <fullName evidence="8">Zn-dependent hydrolase</fullName>
    </submittedName>
</protein>
<evidence type="ECO:0000256" key="4">
    <source>
        <dbReference type="ARBA" id="ARBA00022723"/>
    </source>
</evidence>
<keyword evidence="4 7" id="KW-0479">Metal-binding</keyword>
<feature type="binding site" evidence="7">
    <location>
        <position position="94"/>
    </location>
    <ligand>
        <name>Zn(2+)</name>
        <dbReference type="ChEBI" id="CHEBI:29105"/>
        <label>2</label>
    </ligand>
</feature>
<dbReference type="InterPro" id="IPR002933">
    <property type="entry name" value="Peptidase_M20"/>
</dbReference>
<evidence type="ECO:0000256" key="6">
    <source>
        <dbReference type="ARBA" id="ARBA00023211"/>
    </source>
</evidence>
<dbReference type="EMBL" id="QGNA01000002">
    <property type="protein sequence ID" value="PWS37385.1"/>
    <property type="molecule type" value="Genomic_DNA"/>
</dbReference>
<feature type="binding site" evidence="7">
    <location>
        <position position="83"/>
    </location>
    <ligand>
        <name>Zn(2+)</name>
        <dbReference type="ChEBI" id="CHEBI:29105"/>
        <label>1</label>
    </ligand>
</feature>
<dbReference type="GO" id="GO:0046872">
    <property type="term" value="F:metal ion binding"/>
    <property type="evidence" value="ECO:0007669"/>
    <property type="project" value="UniProtKB-KW"/>
</dbReference>
<keyword evidence="7" id="KW-0862">Zinc</keyword>
<feature type="binding site" evidence="7">
    <location>
        <position position="129"/>
    </location>
    <ligand>
        <name>Zn(2+)</name>
        <dbReference type="ChEBI" id="CHEBI:29105"/>
        <label>2</label>
    </ligand>
</feature>
<evidence type="ECO:0000256" key="2">
    <source>
        <dbReference type="ARBA" id="ARBA00006153"/>
    </source>
</evidence>
<reference evidence="9" key="1">
    <citation type="submission" date="2018-05" db="EMBL/GenBank/DDBJ databases">
        <authorList>
            <person name="Du Z."/>
            <person name="Wang X."/>
        </authorList>
    </citation>
    <scope>NUCLEOTIDE SEQUENCE [LARGE SCALE GENOMIC DNA]</scope>
    <source>
        <strain evidence="9">CQN31</strain>
    </source>
</reference>
<feature type="binding site" evidence="7">
    <location>
        <position position="94"/>
    </location>
    <ligand>
        <name>Zn(2+)</name>
        <dbReference type="ChEBI" id="CHEBI:29105"/>
        <label>1</label>
    </ligand>
</feature>
<evidence type="ECO:0000313" key="9">
    <source>
        <dbReference type="Proteomes" id="UP000245765"/>
    </source>
</evidence>
<dbReference type="SUPFAM" id="SSF53187">
    <property type="entry name" value="Zn-dependent exopeptidases"/>
    <property type="match status" value="1"/>
</dbReference>